<reference evidence="3" key="1">
    <citation type="submission" date="2018-06" db="EMBL/GenBank/DDBJ databases">
        <authorList>
            <person name="Lum Nde A."/>
            <person name="Hugo C."/>
        </authorList>
    </citation>
    <scope>NUCLEOTIDE SEQUENCE [LARGE SCALE GENOMIC DNA]</scope>
    <source>
        <strain evidence="3">1_F178</strain>
    </source>
</reference>
<sequence>MGDYIYNINNKYMFSGKIDDKLINEYRLLFYPVNIGDRNSIVPSHLEHQYLMSTFNISRIIKEYYCSPCVQMISEQEYIDFQDQKIIGHRKTFLKPYMLNFKGAYIFRNQFHFWLFQMTKMTRTYKNKSIENFEDLFPILEEYKVGFEEGYNNFEKDCIERFFTMFPDKNDFIQKTFEYVTKNIPFTNNWSDGHPGFTINIRGEITDIKSYGIKQGYFYKAWSIILSNSILYEELFENLIDTEFKQLTNDEKNKLDNNIENIELKIRELIVLKIDDKVYKETVAQHLRDKVSERIISYLKKYPEHDASEYTTVSKRLHFFDLMELCELIINKKNWTVFEDTFFIKDNLTDKFKKLGELRNCIRHSREINEVLYLEGKASIIWFQKILGIKK</sequence>
<keyword evidence="3" id="KW-1185">Reference proteome</keyword>
<protein>
    <recommendedName>
        <fullName evidence="4">Swt1-like HEPN domain-containing protein</fullName>
    </recommendedName>
</protein>
<name>A0A3D9C6T3_9FLAO</name>
<dbReference type="Proteomes" id="UP000256686">
    <property type="component" value="Unassembled WGS sequence"/>
</dbReference>
<organism evidence="2 3">
    <name type="scientific">Chryseobacterium pennae</name>
    <dbReference type="NCBI Taxonomy" id="2258962"/>
    <lineage>
        <taxon>Bacteria</taxon>
        <taxon>Pseudomonadati</taxon>
        <taxon>Bacteroidota</taxon>
        <taxon>Flavobacteriia</taxon>
        <taxon>Flavobacteriales</taxon>
        <taxon>Weeksellaceae</taxon>
        <taxon>Chryseobacterium group</taxon>
        <taxon>Chryseobacterium</taxon>
    </lineage>
</organism>
<dbReference type="AlphaFoldDB" id="A0A3D9C6T3"/>
<evidence type="ECO:0008006" key="4">
    <source>
        <dbReference type="Google" id="ProtNLM"/>
    </source>
</evidence>
<evidence type="ECO:0000313" key="2">
    <source>
        <dbReference type="EMBL" id="REC61464.1"/>
    </source>
</evidence>
<proteinExistence type="predicted"/>
<accession>A0A3D9C6T3</accession>
<gene>
    <name evidence="2" type="ORF">DRF65_16130</name>
</gene>
<feature type="coiled-coil region" evidence="1">
    <location>
        <begin position="245"/>
        <end position="272"/>
    </location>
</feature>
<keyword evidence="1" id="KW-0175">Coiled coil</keyword>
<evidence type="ECO:0000313" key="3">
    <source>
        <dbReference type="Proteomes" id="UP000256686"/>
    </source>
</evidence>
<dbReference type="EMBL" id="QNVT01000015">
    <property type="protein sequence ID" value="REC61464.1"/>
    <property type="molecule type" value="Genomic_DNA"/>
</dbReference>
<comment type="caution">
    <text evidence="2">The sequence shown here is derived from an EMBL/GenBank/DDBJ whole genome shotgun (WGS) entry which is preliminary data.</text>
</comment>
<evidence type="ECO:0000256" key="1">
    <source>
        <dbReference type="SAM" id="Coils"/>
    </source>
</evidence>